<dbReference type="InterPro" id="IPR051675">
    <property type="entry name" value="Endo/Exo/Phosphatase_dom_1"/>
</dbReference>
<dbReference type="OrthoDB" id="9790239at2"/>
<comment type="caution">
    <text evidence="2">The sequence shown here is derived from an EMBL/GenBank/DDBJ whole genome shotgun (WGS) entry which is preliminary data.</text>
</comment>
<dbReference type="RefSeq" id="WP_063974958.1">
    <property type="nucleotide sequence ID" value="NZ_LQWZ01000023.1"/>
</dbReference>
<dbReference type="Pfam" id="PF10531">
    <property type="entry name" value="SLBB"/>
    <property type="match status" value="1"/>
</dbReference>
<evidence type="ECO:0000313" key="2">
    <source>
        <dbReference type="EMBL" id="OAH56075.1"/>
    </source>
</evidence>
<protein>
    <recommendedName>
        <fullName evidence="1">Helix-hairpin-helix DNA-binding motif class 1 domain-containing protein</fullName>
    </recommendedName>
</protein>
<evidence type="ECO:0000313" key="3">
    <source>
        <dbReference type="Proteomes" id="UP000077271"/>
    </source>
</evidence>
<accession>A0A177KSZ3</accession>
<feature type="domain" description="Helix-hairpin-helix DNA-binding motif class 1" evidence="1">
    <location>
        <begin position="159"/>
        <end position="178"/>
    </location>
</feature>
<dbReference type="SUPFAM" id="SSF47781">
    <property type="entry name" value="RuvA domain 2-like"/>
    <property type="match status" value="1"/>
</dbReference>
<gene>
    <name evidence="2" type="ORF">AWH48_05225</name>
</gene>
<name>A0A177KSZ3_9BACI</name>
<dbReference type="SMART" id="SM00278">
    <property type="entry name" value="HhH1"/>
    <property type="match status" value="2"/>
</dbReference>
<dbReference type="NCBIfam" id="TIGR00426">
    <property type="entry name" value="competence protein ComEA helix-hairpin-helix repeat region"/>
    <property type="match status" value="1"/>
</dbReference>
<dbReference type="InterPro" id="IPR004509">
    <property type="entry name" value="Competence_ComEA_HhH"/>
</dbReference>
<reference evidence="2 3" key="1">
    <citation type="submission" date="2016-01" db="EMBL/GenBank/DDBJ databases">
        <title>Investigation of taxonomic status of Bacillus aminovorans.</title>
        <authorList>
            <person name="Verma A."/>
            <person name="Pal Y."/>
            <person name="Krishnamurthi S."/>
        </authorList>
    </citation>
    <scope>NUCLEOTIDE SEQUENCE [LARGE SCALE GENOMIC DNA]</scope>
    <source>
        <strain evidence="2 3">DSM 4337</strain>
    </source>
</reference>
<sequence length="212" mass="22285">MKQLIHKYKIPAAGGLAVFMFWLYGLMEEETVPPEPALVEEAPVEVVPEEISTEEAVPVEVAIDVKGAVTMPGIYMMTSDQRVNDAINKAGGLTETADAAAVNLAQKVQDEMVIYVPTKGEGVPPVIASSTPGGNGAASAKSSESAEGTLININEADSSGLQKLPGVGEAKAQAIIDYRETEGPFTAAEELKNVSGIGDKTFEKLEPLITVQ</sequence>
<dbReference type="GO" id="GO:0015627">
    <property type="term" value="C:type II protein secretion system complex"/>
    <property type="evidence" value="ECO:0007669"/>
    <property type="project" value="TreeGrafter"/>
</dbReference>
<evidence type="ECO:0000259" key="1">
    <source>
        <dbReference type="SMART" id="SM00278"/>
    </source>
</evidence>
<dbReference type="PANTHER" id="PTHR21180">
    <property type="entry name" value="ENDONUCLEASE/EXONUCLEASE/PHOSPHATASE FAMILY DOMAIN-CONTAINING PROTEIN 1"/>
    <property type="match status" value="1"/>
</dbReference>
<dbReference type="GO" id="GO:0006281">
    <property type="term" value="P:DNA repair"/>
    <property type="evidence" value="ECO:0007669"/>
    <property type="project" value="InterPro"/>
</dbReference>
<dbReference type="EMBL" id="LQWZ01000023">
    <property type="protein sequence ID" value="OAH56075.1"/>
    <property type="molecule type" value="Genomic_DNA"/>
</dbReference>
<proteinExistence type="predicted"/>
<dbReference type="InterPro" id="IPR010994">
    <property type="entry name" value="RuvA_2-like"/>
</dbReference>
<dbReference type="AlphaFoldDB" id="A0A177KSZ3"/>
<dbReference type="InterPro" id="IPR019554">
    <property type="entry name" value="Soluble_ligand-bd"/>
</dbReference>
<dbReference type="Proteomes" id="UP000077271">
    <property type="component" value="Unassembled WGS sequence"/>
</dbReference>
<feature type="domain" description="Helix-hairpin-helix DNA-binding motif class 1" evidence="1">
    <location>
        <begin position="189"/>
        <end position="208"/>
    </location>
</feature>
<dbReference type="Gene3D" id="1.10.150.280">
    <property type="entry name" value="AF1531-like domain"/>
    <property type="match status" value="1"/>
</dbReference>
<dbReference type="GO" id="GO:0003677">
    <property type="term" value="F:DNA binding"/>
    <property type="evidence" value="ECO:0007669"/>
    <property type="project" value="InterPro"/>
</dbReference>
<dbReference type="Gene3D" id="3.10.560.10">
    <property type="entry name" value="Outer membrane lipoprotein wza domain like"/>
    <property type="match status" value="1"/>
</dbReference>
<dbReference type="InterPro" id="IPR003583">
    <property type="entry name" value="Hlx-hairpin-Hlx_DNA-bd_motif"/>
</dbReference>
<dbReference type="Pfam" id="PF12836">
    <property type="entry name" value="HHH_3"/>
    <property type="match status" value="1"/>
</dbReference>
<organism evidence="2 3">
    <name type="scientific">Domibacillus aminovorans</name>
    <dbReference type="NCBI Taxonomy" id="29332"/>
    <lineage>
        <taxon>Bacteria</taxon>
        <taxon>Bacillati</taxon>
        <taxon>Bacillota</taxon>
        <taxon>Bacilli</taxon>
        <taxon>Bacillales</taxon>
        <taxon>Bacillaceae</taxon>
        <taxon>Domibacillus</taxon>
    </lineage>
</organism>
<dbReference type="GO" id="GO:0015628">
    <property type="term" value="P:protein secretion by the type II secretion system"/>
    <property type="evidence" value="ECO:0007669"/>
    <property type="project" value="TreeGrafter"/>
</dbReference>
<dbReference type="PANTHER" id="PTHR21180:SF32">
    <property type="entry name" value="ENDONUCLEASE_EXONUCLEASE_PHOSPHATASE FAMILY DOMAIN-CONTAINING PROTEIN 1"/>
    <property type="match status" value="1"/>
</dbReference>